<comment type="subcellular location">
    <subcellularLocation>
        <location evidence="1">Endomembrane system</location>
        <topology evidence="1">Multi-pass membrane protein</topology>
    </subcellularLocation>
</comment>
<accession>A0A0F9WP60</accession>
<dbReference type="VEuPathDB" id="MicrosporidiaDB:AAJ76_4600024884"/>
<dbReference type="Proteomes" id="UP000034350">
    <property type="component" value="Unassembled WGS sequence"/>
</dbReference>
<dbReference type="InterPro" id="IPR018966">
    <property type="entry name" value="VTC_domain"/>
</dbReference>
<gene>
    <name evidence="8" type="ORF">AAJ76_4600024884</name>
</gene>
<organism evidence="8 9">
    <name type="scientific">Vairimorpha ceranae</name>
    <dbReference type="NCBI Taxonomy" id="40302"/>
    <lineage>
        <taxon>Eukaryota</taxon>
        <taxon>Fungi</taxon>
        <taxon>Fungi incertae sedis</taxon>
        <taxon>Microsporidia</taxon>
        <taxon>Nosematidae</taxon>
        <taxon>Vairimorpha</taxon>
    </lineage>
</organism>
<evidence type="ECO:0000256" key="4">
    <source>
        <dbReference type="ARBA" id="ARBA00023136"/>
    </source>
</evidence>
<proteinExistence type="predicted"/>
<dbReference type="GeneID" id="36320649"/>
<feature type="domain" description="VTC" evidence="7">
    <location>
        <begin position="153"/>
        <end position="403"/>
    </location>
</feature>
<dbReference type="RefSeq" id="XP_024330520.1">
    <property type="nucleotide sequence ID" value="XM_024475702.1"/>
</dbReference>
<protein>
    <submittedName>
        <fullName evidence="8">Polyphosphate synthetase vtc4</fullName>
    </submittedName>
</protein>
<evidence type="ECO:0000256" key="2">
    <source>
        <dbReference type="ARBA" id="ARBA00022692"/>
    </source>
</evidence>
<feature type="transmembrane region" description="Helical" evidence="5">
    <location>
        <begin position="485"/>
        <end position="503"/>
    </location>
</feature>
<evidence type="ECO:0000313" key="8">
    <source>
        <dbReference type="EMBL" id="KKO74778.1"/>
    </source>
</evidence>
<dbReference type="Pfam" id="PF02656">
    <property type="entry name" value="DUF202"/>
    <property type="match status" value="1"/>
</dbReference>
<dbReference type="VEuPathDB" id="MicrosporidiaDB:G9O61_00g010340"/>
<keyword evidence="3 5" id="KW-1133">Transmembrane helix</keyword>
<feature type="domain" description="DUF202" evidence="6">
    <location>
        <begin position="476"/>
        <end position="536"/>
    </location>
</feature>
<feature type="transmembrane region" description="Helical" evidence="5">
    <location>
        <begin position="510"/>
        <end position="530"/>
    </location>
</feature>
<dbReference type="InterPro" id="IPR051572">
    <property type="entry name" value="VTC_Complex_Subunit"/>
</dbReference>
<evidence type="ECO:0000259" key="6">
    <source>
        <dbReference type="Pfam" id="PF02656"/>
    </source>
</evidence>
<dbReference type="OrthoDB" id="2243669at2759"/>
<dbReference type="AlphaFoldDB" id="A0A0F9WP60"/>
<dbReference type="InterPro" id="IPR003807">
    <property type="entry name" value="DUF202"/>
</dbReference>
<comment type="caution">
    <text evidence="8">The sequence shown here is derived from an EMBL/GenBank/DDBJ whole genome shotgun (WGS) entry which is preliminary data.</text>
</comment>
<dbReference type="Pfam" id="PF09359">
    <property type="entry name" value="VTC"/>
    <property type="match status" value="1"/>
</dbReference>
<evidence type="ECO:0000256" key="5">
    <source>
        <dbReference type="SAM" id="Phobius"/>
    </source>
</evidence>
<dbReference type="OMA" id="NVNAYMR"/>
<evidence type="ECO:0000313" key="9">
    <source>
        <dbReference type="Proteomes" id="UP000034350"/>
    </source>
</evidence>
<evidence type="ECO:0000256" key="3">
    <source>
        <dbReference type="ARBA" id="ARBA00022989"/>
    </source>
</evidence>
<name>A0A0F9WP60_9MICR</name>
<keyword evidence="2 5" id="KW-0812">Transmembrane</keyword>
<dbReference type="EMBL" id="JPQZ01000046">
    <property type="protein sequence ID" value="KKO74778.1"/>
    <property type="molecule type" value="Genomic_DNA"/>
</dbReference>
<dbReference type="InterPro" id="IPR042267">
    <property type="entry name" value="VTC_sf"/>
</dbReference>
<dbReference type="Gene3D" id="3.20.100.30">
    <property type="entry name" value="VTC, catalytic tunnel domain"/>
    <property type="match status" value="1"/>
</dbReference>
<keyword evidence="9" id="KW-1185">Reference proteome</keyword>
<reference evidence="8 9" key="1">
    <citation type="journal article" date="2015" name="Environ. Microbiol.">
        <title>Genome analyses suggest the presence of polyploidy and recent human-driven expansions in eight global populations of the honeybee pathogen Nosema ceranae.</title>
        <authorList>
            <person name="Pelin A."/>
            <person name="Selman M."/>
            <person name="Aris-Brosou S."/>
            <person name="Farinelli L."/>
            <person name="Corradi N."/>
        </authorList>
    </citation>
    <scope>NUCLEOTIDE SEQUENCE [LARGE SCALE GENOMIC DNA]</scope>
    <source>
        <strain evidence="8 9">PA08 1199</strain>
    </source>
</reference>
<keyword evidence="4 5" id="KW-0472">Membrane</keyword>
<sequence>MKFEKYLERNMYTPYKYYYIDYSTLSKSINLDVCEYKQLLNENIKLVSGFIKLKIEELRKRLSNCAKNSKSLKKLLKEMKEFTEYVRINTRGLKKVIQRYDKKTNNCLYKEYKKVIYAIKDDVDKLSDMIYKSSELMLKNTKKASIDNSCFVRKTDKYWVHKNNVTTLKFLILQHLPLYVFNNVYDPETHDTNISSVYFDSTDYCLYYDRLRKLQNSEAIRIRWYGDADDIVFIERKRHEDGWTGEVSKKLRFRLYESKVNDFISGEDVWNYVVELNDVTDDLKILYKEIQETIVTKNLRPMVRTCYKRIAFQLPNDTTVRISLDTDLCMVKENIDKNDNWRRINIKYLPKEEIVRFPYGILEVKTQCIEENKPDWIIDMTTGSLVEHVHKFSKYLHGMAVLYPNITEIPYWLPQMATKILKDPFENKSSYKEFDNNQVLIDILPEDKDSLVDSEYLSTFDTTNKKISIPVRVEPKVFFANERTFLSWVQFAIFLGGIGTALLGMERERALLGGITLIGVSIVFAFYALYLYLWRAGMIRRRESGPYDDIYGPPILVCVFLFAMFLAIIFKFPLKKVL</sequence>
<evidence type="ECO:0000256" key="1">
    <source>
        <dbReference type="ARBA" id="ARBA00004127"/>
    </source>
</evidence>
<dbReference type="CDD" id="cd07751">
    <property type="entry name" value="PolyPPase_VTC4_like"/>
    <property type="match status" value="1"/>
</dbReference>
<dbReference type="PANTHER" id="PTHR46140:SF1">
    <property type="entry name" value="VACUOLAR TRANSPORTER CHAPERONE COMPLEX SUBUNIT 4-RELATED"/>
    <property type="match status" value="1"/>
</dbReference>
<dbReference type="PANTHER" id="PTHR46140">
    <property type="entry name" value="VACUOLAR TRANSPORTER CHAPERONE 1-RELATED"/>
    <property type="match status" value="1"/>
</dbReference>
<dbReference type="VEuPathDB" id="MicrosporidiaDB:NCER_101084"/>
<dbReference type="GO" id="GO:0012505">
    <property type="term" value="C:endomembrane system"/>
    <property type="evidence" value="ECO:0007669"/>
    <property type="project" value="UniProtKB-SubCell"/>
</dbReference>
<evidence type="ECO:0000259" key="7">
    <source>
        <dbReference type="Pfam" id="PF09359"/>
    </source>
</evidence>
<feature type="transmembrane region" description="Helical" evidence="5">
    <location>
        <begin position="550"/>
        <end position="570"/>
    </location>
</feature>
<dbReference type="GO" id="GO:0006799">
    <property type="term" value="P:polyphosphate biosynthetic process"/>
    <property type="evidence" value="ECO:0007669"/>
    <property type="project" value="UniProtKB-ARBA"/>
</dbReference>